<dbReference type="OrthoDB" id="7016301at2"/>
<gene>
    <name evidence="2" type="ORF">BK665_29355</name>
</gene>
<evidence type="ECO:0000313" key="2">
    <source>
        <dbReference type="EMBL" id="RON45952.1"/>
    </source>
</evidence>
<dbReference type="RefSeq" id="WP_123410394.1">
    <property type="nucleotide sequence ID" value="NZ_MOBP01000024.1"/>
</dbReference>
<dbReference type="Proteomes" id="UP000283627">
    <property type="component" value="Unassembled WGS sequence"/>
</dbReference>
<comment type="caution">
    <text evidence="2">The sequence shown here is derived from an EMBL/GenBank/DDBJ whole genome shotgun (WGS) entry which is preliminary data.</text>
</comment>
<dbReference type="EMBL" id="MOBP01000024">
    <property type="protein sequence ID" value="RON45952.1"/>
    <property type="molecule type" value="Genomic_DNA"/>
</dbReference>
<organism evidence="2 3">
    <name type="scientific">Pseudomonas frederiksbergensis</name>
    <dbReference type="NCBI Taxonomy" id="104087"/>
    <lineage>
        <taxon>Bacteria</taxon>
        <taxon>Pseudomonadati</taxon>
        <taxon>Pseudomonadota</taxon>
        <taxon>Gammaproteobacteria</taxon>
        <taxon>Pseudomonadales</taxon>
        <taxon>Pseudomonadaceae</taxon>
        <taxon>Pseudomonas</taxon>
    </lineage>
</organism>
<accession>A0A423K3G6</accession>
<protein>
    <recommendedName>
        <fullName evidence="4">DUF3757 domain-containing protein</fullName>
    </recommendedName>
</protein>
<proteinExistence type="predicted"/>
<evidence type="ECO:0008006" key="4">
    <source>
        <dbReference type="Google" id="ProtNLM"/>
    </source>
</evidence>
<feature type="chain" id="PRO_5019554373" description="DUF3757 domain-containing protein" evidence="1">
    <location>
        <begin position="22"/>
        <end position="100"/>
    </location>
</feature>
<dbReference type="AlphaFoldDB" id="A0A423K3G6"/>
<evidence type="ECO:0000313" key="3">
    <source>
        <dbReference type="Proteomes" id="UP000283627"/>
    </source>
</evidence>
<sequence>MKLKFVAGAVMCFAMMSTAYAATCPTVTVSSSQNATEFKFTSVLLKDKDSAKSVAICRYDGTDDEGASVGLRLGHPVQAIGDNWNGDQCAGDDASKCEFK</sequence>
<evidence type="ECO:0000256" key="1">
    <source>
        <dbReference type="SAM" id="SignalP"/>
    </source>
</evidence>
<name>A0A423K3G6_9PSED</name>
<keyword evidence="1" id="KW-0732">Signal</keyword>
<reference evidence="2 3" key="1">
    <citation type="submission" date="2016-10" db="EMBL/GenBank/DDBJ databases">
        <title>Comparative genome analysis of multiple Pseudomonas spp. focuses on biocontrol and plant growth promoting traits.</title>
        <authorList>
            <person name="Tao X.-Y."/>
            <person name="Taylor C.G."/>
        </authorList>
    </citation>
    <scope>NUCLEOTIDE SEQUENCE [LARGE SCALE GENOMIC DNA]</scope>
    <source>
        <strain evidence="2 3">39A2</strain>
    </source>
</reference>
<feature type="signal peptide" evidence="1">
    <location>
        <begin position="1"/>
        <end position="21"/>
    </location>
</feature>